<keyword evidence="5" id="KW-0998">Cell outer membrane</keyword>
<name>A0A412X496_9BACT</name>
<dbReference type="InterPro" id="IPR012944">
    <property type="entry name" value="SusD_RagB_dom"/>
</dbReference>
<dbReference type="RefSeq" id="WP_118259137.1">
    <property type="nucleotide sequence ID" value="NZ_CALBWO010000040.1"/>
</dbReference>
<feature type="domain" description="RagB/SusD" evidence="6">
    <location>
        <begin position="372"/>
        <end position="501"/>
    </location>
</feature>
<dbReference type="SUPFAM" id="SSF48452">
    <property type="entry name" value="TPR-like"/>
    <property type="match status" value="1"/>
</dbReference>
<comment type="caution">
    <text evidence="8">The sequence shown here is derived from an EMBL/GenBank/DDBJ whole genome shotgun (WGS) entry which is preliminary data.</text>
</comment>
<proteinExistence type="inferred from homology"/>
<dbReference type="AlphaFoldDB" id="A0A412X496"/>
<evidence type="ECO:0000259" key="7">
    <source>
        <dbReference type="Pfam" id="PF14322"/>
    </source>
</evidence>
<sequence>MEKRYLYKFLFVCMCAVLGACNGYLEEIPQNKQKLSTTDDYDQLLNNAYLTQAVLPYIDVLTDDMDYIVADRRPNFANSADTYLGAHLWDNSIETTMPNGDEVFAKFYNSAYNTNVVIDNIDEAVGAVLDMTEVERTRKHIKGEAYALRAFRYFYLVNMYAAPYDPATCATTPGIPVYLETTADDKAYRRVSLEKVYGQIVDDLKNAIPLLEENLMETGKTRFSALAAKALLARVYLYMQEWDLAIGQAQEVIKSNSTLFDLRAAGENSVIYTEAPITEWSEETIPGIGYLSEKNSNVLFVNGINELYMIFGGNTAQSVFYPSETLYNTYEKGDVRKYYFMRRNSKGRVRYMKNRYYAETYLNFVPQITSDYGYSRVIRTEEMYLILAEAYAHKPDGLSAAVEYLNTLREVKFRAEDFETYGRLHAENFTQQSLLETIWNERRREFCFEEHRWFDLRRTTRPSIVHSGLNGSATLQKDDPRYVLQIPQKELNVNPEIGANPR</sequence>
<evidence type="ECO:0000313" key="9">
    <source>
        <dbReference type="Proteomes" id="UP000283589"/>
    </source>
</evidence>
<evidence type="ECO:0000256" key="4">
    <source>
        <dbReference type="ARBA" id="ARBA00023136"/>
    </source>
</evidence>
<accession>A0A412X496</accession>
<evidence type="ECO:0000256" key="1">
    <source>
        <dbReference type="ARBA" id="ARBA00004442"/>
    </source>
</evidence>
<dbReference type="InterPro" id="IPR033985">
    <property type="entry name" value="SusD-like_N"/>
</dbReference>
<protein>
    <submittedName>
        <fullName evidence="8">RagB/SusD family nutrient uptake outer membrane protein</fullName>
    </submittedName>
</protein>
<keyword evidence="3" id="KW-0732">Signal</keyword>
<comment type="subcellular location">
    <subcellularLocation>
        <location evidence="1">Cell outer membrane</location>
    </subcellularLocation>
</comment>
<reference evidence="8 9" key="1">
    <citation type="submission" date="2018-08" db="EMBL/GenBank/DDBJ databases">
        <title>A genome reference for cultivated species of the human gut microbiota.</title>
        <authorList>
            <person name="Zou Y."/>
            <person name="Xue W."/>
            <person name="Luo G."/>
        </authorList>
    </citation>
    <scope>NUCLEOTIDE SEQUENCE [LARGE SCALE GENOMIC DNA]</scope>
    <source>
        <strain evidence="8 9">AF14-49</strain>
    </source>
</reference>
<gene>
    <name evidence="8" type="ORF">DWW18_05100</name>
</gene>
<comment type="similarity">
    <text evidence="2">Belongs to the SusD family.</text>
</comment>
<dbReference type="EMBL" id="QRZA01000004">
    <property type="protein sequence ID" value="RGV35447.1"/>
    <property type="molecule type" value="Genomic_DNA"/>
</dbReference>
<evidence type="ECO:0000259" key="6">
    <source>
        <dbReference type="Pfam" id="PF07980"/>
    </source>
</evidence>
<dbReference type="PROSITE" id="PS51257">
    <property type="entry name" value="PROKAR_LIPOPROTEIN"/>
    <property type="match status" value="1"/>
</dbReference>
<dbReference type="STRING" id="1121130.GCA_000519105_00660"/>
<evidence type="ECO:0000313" key="8">
    <source>
        <dbReference type="EMBL" id="RGV35447.1"/>
    </source>
</evidence>
<evidence type="ECO:0000256" key="3">
    <source>
        <dbReference type="ARBA" id="ARBA00022729"/>
    </source>
</evidence>
<dbReference type="Pfam" id="PF07980">
    <property type="entry name" value="SusD_RagB"/>
    <property type="match status" value="1"/>
</dbReference>
<evidence type="ECO:0000256" key="2">
    <source>
        <dbReference type="ARBA" id="ARBA00006275"/>
    </source>
</evidence>
<organism evidence="8 9">
    <name type="scientific">Butyricimonas virosa</name>
    <dbReference type="NCBI Taxonomy" id="544645"/>
    <lineage>
        <taxon>Bacteria</taxon>
        <taxon>Pseudomonadati</taxon>
        <taxon>Bacteroidota</taxon>
        <taxon>Bacteroidia</taxon>
        <taxon>Bacteroidales</taxon>
        <taxon>Odoribacteraceae</taxon>
        <taxon>Butyricimonas</taxon>
    </lineage>
</organism>
<keyword evidence="4" id="KW-0472">Membrane</keyword>
<dbReference type="Proteomes" id="UP000283589">
    <property type="component" value="Unassembled WGS sequence"/>
</dbReference>
<dbReference type="GO" id="GO:0009279">
    <property type="term" value="C:cell outer membrane"/>
    <property type="evidence" value="ECO:0007669"/>
    <property type="project" value="UniProtKB-SubCell"/>
</dbReference>
<dbReference type="Gene3D" id="1.25.40.390">
    <property type="match status" value="1"/>
</dbReference>
<dbReference type="InterPro" id="IPR011990">
    <property type="entry name" value="TPR-like_helical_dom_sf"/>
</dbReference>
<dbReference type="Pfam" id="PF14322">
    <property type="entry name" value="SusD-like_3"/>
    <property type="match status" value="1"/>
</dbReference>
<feature type="domain" description="SusD-like N-terminal" evidence="7">
    <location>
        <begin position="24"/>
        <end position="237"/>
    </location>
</feature>
<evidence type="ECO:0000256" key="5">
    <source>
        <dbReference type="ARBA" id="ARBA00023237"/>
    </source>
</evidence>